<evidence type="ECO:0000256" key="7">
    <source>
        <dbReference type="ARBA" id="ARBA00022777"/>
    </source>
</evidence>
<dbReference type="Proteomes" id="UP000316083">
    <property type="component" value="Unassembled WGS sequence"/>
</dbReference>
<dbReference type="PANTHER" id="PTHR45436:SF5">
    <property type="entry name" value="SENSOR HISTIDINE KINASE TRCS"/>
    <property type="match status" value="1"/>
</dbReference>
<dbReference type="GO" id="GO:0005886">
    <property type="term" value="C:plasma membrane"/>
    <property type="evidence" value="ECO:0007669"/>
    <property type="project" value="TreeGrafter"/>
</dbReference>
<dbReference type="InterPro" id="IPR003661">
    <property type="entry name" value="HisK_dim/P_dom"/>
</dbReference>
<dbReference type="Gene3D" id="1.10.287.130">
    <property type="match status" value="1"/>
</dbReference>
<keyword evidence="6 11" id="KW-0812">Transmembrane</keyword>
<dbReference type="SMART" id="SM00387">
    <property type="entry name" value="HATPase_c"/>
    <property type="match status" value="1"/>
</dbReference>
<organism evidence="14 15">
    <name type="scientific">Azospirillum brasilense</name>
    <dbReference type="NCBI Taxonomy" id="192"/>
    <lineage>
        <taxon>Bacteria</taxon>
        <taxon>Pseudomonadati</taxon>
        <taxon>Pseudomonadota</taxon>
        <taxon>Alphaproteobacteria</taxon>
        <taxon>Rhodospirillales</taxon>
        <taxon>Azospirillaceae</taxon>
        <taxon>Azospirillum</taxon>
    </lineage>
</organism>
<evidence type="ECO:0000256" key="11">
    <source>
        <dbReference type="SAM" id="Phobius"/>
    </source>
</evidence>
<dbReference type="Pfam" id="PF02518">
    <property type="entry name" value="HATPase_c"/>
    <property type="match status" value="1"/>
</dbReference>
<evidence type="ECO:0000256" key="3">
    <source>
        <dbReference type="ARBA" id="ARBA00012438"/>
    </source>
</evidence>
<dbReference type="SUPFAM" id="SSF55874">
    <property type="entry name" value="ATPase domain of HSP90 chaperone/DNA topoisomerase II/histidine kinase"/>
    <property type="match status" value="1"/>
</dbReference>
<dbReference type="InterPro" id="IPR004358">
    <property type="entry name" value="Sig_transdc_His_kin-like_C"/>
</dbReference>
<gene>
    <name evidence="14" type="ORF">FBZ82_113110</name>
</gene>
<evidence type="ECO:0000256" key="1">
    <source>
        <dbReference type="ARBA" id="ARBA00000085"/>
    </source>
</evidence>
<evidence type="ECO:0000259" key="12">
    <source>
        <dbReference type="PROSITE" id="PS50109"/>
    </source>
</evidence>
<sequence length="448" mass="48571">MRMNSLRSRLLLVMALVFALGAGNVVIYLLDLDEDIRAHVLNEQVDTLLATVTPAPDGSNLGALPVQFSASDWRYALYTRVGDLVASAPTGAAPLPFRNPEALPESARAAITARLIGDDRVLVASRNDWEDCEELCQLFRERMAGSSVVIAILAAISLVSIVFLARWMLGSVRRAADLASTIGIANPDRRIPLRELPEEIVPLAISANQALDRLSSAYEIERRFTADAAHELRTPLAVLDLRLQKARTEPSPDWSAIARDMEQMRHLIDQLLVLARADQGGERGGERAPDEPSVPIGLARIVREAVADMLPAYEAASRTIDVAVAEGLVVADAHRQLRQALRNLLDNAFRHGRGRVSVSLASRDERTAVLRVSDEGPAVPRDEGDVLFERFHKGAQNSPGSGLGLAIVRRILRNLGGDARIGGGPTFAIELIVPLAPHAPPRPTPVRA</sequence>
<dbReference type="InterPro" id="IPR003660">
    <property type="entry name" value="HAMP_dom"/>
</dbReference>
<keyword evidence="10 11" id="KW-0472">Membrane</keyword>
<keyword evidence="8 11" id="KW-1133">Transmembrane helix</keyword>
<evidence type="ECO:0000256" key="5">
    <source>
        <dbReference type="ARBA" id="ARBA00022679"/>
    </source>
</evidence>
<dbReference type="EC" id="2.7.13.3" evidence="3"/>
<evidence type="ECO:0000256" key="6">
    <source>
        <dbReference type="ARBA" id="ARBA00022692"/>
    </source>
</evidence>
<dbReference type="InterPro" id="IPR036097">
    <property type="entry name" value="HisK_dim/P_sf"/>
</dbReference>
<keyword evidence="9" id="KW-0902">Two-component regulatory system</keyword>
<keyword evidence="4" id="KW-0597">Phosphoprotein</keyword>
<proteinExistence type="predicted"/>
<dbReference type="Gene3D" id="3.30.565.10">
    <property type="entry name" value="Histidine kinase-like ATPase, C-terminal domain"/>
    <property type="match status" value="1"/>
</dbReference>
<name>A0A560AT46_AZOBR</name>
<feature type="domain" description="Histidine kinase" evidence="12">
    <location>
        <begin position="227"/>
        <end position="437"/>
    </location>
</feature>
<dbReference type="SMART" id="SM00388">
    <property type="entry name" value="HisKA"/>
    <property type="match status" value="1"/>
</dbReference>
<comment type="subcellular location">
    <subcellularLocation>
        <location evidence="2">Membrane</location>
    </subcellularLocation>
</comment>
<evidence type="ECO:0000313" key="15">
    <source>
        <dbReference type="Proteomes" id="UP000316083"/>
    </source>
</evidence>
<evidence type="ECO:0000256" key="10">
    <source>
        <dbReference type="ARBA" id="ARBA00023136"/>
    </source>
</evidence>
<comment type="catalytic activity">
    <reaction evidence="1">
        <text>ATP + protein L-histidine = ADP + protein N-phospho-L-histidine.</text>
        <dbReference type="EC" id="2.7.13.3"/>
    </reaction>
</comment>
<evidence type="ECO:0000313" key="14">
    <source>
        <dbReference type="EMBL" id="TWA63452.1"/>
    </source>
</evidence>
<evidence type="ECO:0000256" key="2">
    <source>
        <dbReference type="ARBA" id="ARBA00004370"/>
    </source>
</evidence>
<protein>
    <recommendedName>
        <fullName evidence="3">histidine kinase</fullName>
        <ecNumber evidence="3">2.7.13.3</ecNumber>
    </recommendedName>
</protein>
<dbReference type="PROSITE" id="PS50109">
    <property type="entry name" value="HIS_KIN"/>
    <property type="match status" value="1"/>
</dbReference>
<evidence type="ECO:0000259" key="13">
    <source>
        <dbReference type="PROSITE" id="PS50885"/>
    </source>
</evidence>
<evidence type="ECO:0000256" key="8">
    <source>
        <dbReference type="ARBA" id="ARBA00022989"/>
    </source>
</evidence>
<dbReference type="PANTHER" id="PTHR45436">
    <property type="entry name" value="SENSOR HISTIDINE KINASE YKOH"/>
    <property type="match status" value="1"/>
</dbReference>
<dbReference type="InterPro" id="IPR005467">
    <property type="entry name" value="His_kinase_dom"/>
</dbReference>
<feature type="transmembrane region" description="Helical" evidence="11">
    <location>
        <begin position="143"/>
        <end position="165"/>
    </location>
</feature>
<dbReference type="InterPro" id="IPR003594">
    <property type="entry name" value="HATPase_dom"/>
</dbReference>
<keyword evidence="7 14" id="KW-0418">Kinase</keyword>
<reference evidence="14 15" key="1">
    <citation type="submission" date="2019-06" db="EMBL/GenBank/DDBJ databases">
        <title>Genomic Encyclopedia of Type Strains, Phase IV (KMG-V): Genome sequencing to study the core and pangenomes of soil and plant-associated prokaryotes.</title>
        <authorList>
            <person name="Whitman W."/>
        </authorList>
    </citation>
    <scope>NUCLEOTIDE SEQUENCE [LARGE SCALE GENOMIC DNA]</scope>
    <source>
        <strain evidence="14 15">BR 11796</strain>
    </source>
</reference>
<feature type="domain" description="HAMP" evidence="13">
    <location>
        <begin position="166"/>
        <end position="219"/>
    </location>
</feature>
<dbReference type="EMBL" id="VITF01000013">
    <property type="protein sequence ID" value="TWA63452.1"/>
    <property type="molecule type" value="Genomic_DNA"/>
</dbReference>
<dbReference type="SUPFAM" id="SSF47384">
    <property type="entry name" value="Homodimeric domain of signal transducing histidine kinase"/>
    <property type="match status" value="1"/>
</dbReference>
<evidence type="ECO:0000256" key="4">
    <source>
        <dbReference type="ARBA" id="ARBA00022553"/>
    </source>
</evidence>
<evidence type="ECO:0000256" key="9">
    <source>
        <dbReference type="ARBA" id="ARBA00023012"/>
    </source>
</evidence>
<accession>A0A560AT46</accession>
<keyword evidence="5" id="KW-0808">Transferase</keyword>
<dbReference type="PRINTS" id="PR00344">
    <property type="entry name" value="BCTRLSENSOR"/>
</dbReference>
<comment type="caution">
    <text evidence="14">The sequence shown here is derived from an EMBL/GenBank/DDBJ whole genome shotgun (WGS) entry which is preliminary data.</text>
</comment>
<dbReference type="Pfam" id="PF00512">
    <property type="entry name" value="HisKA"/>
    <property type="match status" value="1"/>
</dbReference>
<dbReference type="CDD" id="cd00082">
    <property type="entry name" value="HisKA"/>
    <property type="match status" value="1"/>
</dbReference>
<dbReference type="AlphaFoldDB" id="A0A560AT46"/>
<dbReference type="GO" id="GO:0000155">
    <property type="term" value="F:phosphorelay sensor kinase activity"/>
    <property type="evidence" value="ECO:0007669"/>
    <property type="project" value="InterPro"/>
</dbReference>
<dbReference type="InterPro" id="IPR050428">
    <property type="entry name" value="TCS_sensor_his_kinase"/>
</dbReference>
<dbReference type="PROSITE" id="PS50885">
    <property type="entry name" value="HAMP"/>
    <property type="match status" value="1"/>
</dbReference>
<dbReference type="InterPro" id="IPR036890">
    <property type="entry name" value="HATPase_C_sf"/>
</dbReference>